<evidence type="ECO:0000256" key="3">
    <source>
        <dbReference type="ARBA" id="ARBA00010617"/>
    </source>
</evidence>
<evidence type="ECO:0000313" key="11">
    <source>
        <dbReference type="EMBL" id="PPR01468.1"/>
    </source>
</evidence>
<evidence type="ECO:0008006" key="13">
    <source>
        <dbReference type="Google" id="ProtNLM"/>
    </source>
</evidence>
<comment type="cofactor">
    <cofactor evidence="1 9">
        <name>heme</name>
        <dbReference type="ChEBI" id="CHEBI:30413"/>
    </cofactor>
</comment>
<dbReference type="SUPFAM" id="SSF48264">
    <property type="entry name" value="Cytochrome P450"/>
    <property type="match status" value="1"/>
</dbReference>
<comment type="similarity">
    <text evidence="3 10">Belongs to the cytochrome P450 family.</text>
</comment>
<evidence type="ECO:0000256" key="2">
    <source>
        <dbReference type="ARBA" id="ARBA00005179"/>
    </source>
</evidence>
<dbReference type="Gene3D" id="1.10.630.10">
    <property type="entry name" value="Cytochrome P450"/>
    <property type="match status" value="2"/>
</dbReference>
<dbReference type="InParanoid" id="A0A409YEP6"/>
<dbReference type="GO" id="GO:0020037">
    <property type="term" value="F:heme binding"/>
    <property type="evidence" value="ECO:0007669"/>
    <property type="project" value="InterPro"/>
</dbReference>
<keyword evidence="8 10" id="KW-0503">Monooxygenase</keyword>
<evidence type="ECO:0000313" key="12">
    <source>
        <dbReference type="Proteomes" id="UP000284842"/>
    </source>
</evidence>
<sequence length="498" mass="56820">MELSALQSLYVIAPYLFGSLTYCYISLRNRHKLPLPPGPKGIPILGNLFQLPQKHEWEVYHNWCNDLGTDILHLNIAGTPLIILDSLEATTTILDKNSTLCSDRPRMPMVRELMGWDAAFQFKDHGDEWREHRKLFHQEMSIGSQRFHLHQIRATQRFMKRLMYASNGANVVQEVRDLAGDIAVSITYGFERTYETQHYAGLSSIALDPLIEALTPGGSFLVDSFPLLKYIPAWLPGGAFKRKARFWNDLRVQMFDEAFEDAKSNIMTGNASPCFVSCSLGQMNQATGDSDDQERRIKAVAGSIYADVAKRAQREMDDVLGFGILPRFEDEGRLPFTKSLIMEMQRWRDPNPLDLPHVSTDELVYKGYRIPKGSVILGNAWGILQNPEIFRDPHIFKADRYLTPDGQSIDKRVLNPSTVIFGYGHRACPGRFVSEASTWIILSSLIAAFNFHHVDETGHKHHPFQAGLLRLPNEFKVRFEPRSENFKKLIDGFEDAYW</sequence>
<dbReference type="PROSITE" id="PS00086">
    <property type="entry name" value="CYTOCHROME_P450"/>
    <property type="match status" value="1"/>
</dbReference>
<comment type="caution">
    <text evidence="11">The sequence shown here is derived from an EMBL/GenBank/DDBJ whole genome shotgun (WGS) entry which is preliminary data.</text>
</comment>
<dbReference type="GO" id="GO:0004497">
    <property type="term" value="F:monooxygenase activity"/>
    <property type="evidence" value="ECO:0007669"/>
    <property type="project" value="UniProtKB-KW"/>
</dbReference>
<accession>A0A409YEP6</accession>
<organism evidence="11 12">
    <name type="scientific">Panaeolus cyanescens</name>
    <dbReference type="NCBI Taxonomy" id="181874"/>
    <lineage>
        <taxon>Eukaryota</taxon>
        <taxon>Fungi</taxon>
        <taxon>Dikarya</taxon>
        <taxon>Basidiomycota</taxon>
        <taxon>Agaricomycotina</taxon>
        <taxon>Agaricomycetes</taxon>
        <taxon>Agaricomycetidae</taxon>
        <taxon>Agaricales</taxon>
        <taxon>Agaricineae</taxon>
        <taxon>Galeropsidaceae</taxon>
        <taxon>Panaeolus</taxon>
    </lineage>
</organism>
<dbReference type="InterPro" id="IPR036396">
    <property type="entry name" value="Cyt_P450_sf"/>
</dbReference>
<dbReference type="Pfam" id="PF00067">
    <property type="entry name" value="p450"/>
    <property type="match status" value="2"/>
</dbReference>
<dbReference type="PANTHER" id="PTHR46300:SF12">
    <property type="entry name" value="P450, PUTATIVE (EUROFUNG)-RELATED"/>
    <property type="match status" value="1"/>
</dbReference>
<dbReference type="GO" id="GO:0016705">
    <property type="term" value="F:oxidoreductase activity, acting on paired donors, with incorporation or reduction of molecular oxygen"/>
    <property type="evidence" value="ECO:0007669"/>
    <property type="project" value="InterPro"/>
</dbReference>
<dbReference type="PRINTS" id="PR00463">
    <property type="entry name" value="EP450I"/>
</dbReference>
<evidence type="ECO:0000256" key="4">
    <source>
        <dbReference type="ARBA" id="ARBA00022617"/>
    </source>
</evidence>
<name>A0A409YEP6_9AGAR</name>
<dbReference type="EMBL" id="NHTK01001246">
    <property type="protein sequence ID" value="PPR01468.1"/>
    <property type="molecule type" value="Genomic_DNA"/>
</dbReference>
<evidence type="ECO:0000256" key="6">
    <source>
        <dbReference type="ARBA" id="ARBA00023002"/>
    </source>
</evidence>
<dbReference type="InterPro" id="IPR017972">
    <property type="entry name" value="Cyt_P450_CS"/>
</dbReference>
<keyword evidence="5 9" id="KW-0479">Metal-binding</keyword>
<dbReference type="InterPro" id="IPR002401">
    <property type="entry name" value="Cyt_P450_E_grp-I"/>
</dbReference>
<comment type="pathway">
    <text evidence="2">Secondary metabolite biosynthesis.</text>
</comment>
<evidence type="ECO:0000256" key="1">
    <source>
        <dbReference type="ARBA" id="ARBA00001971"/>
    </source>
</evidence>
<dbReference type="Proteomes" id="UP000284842">
    <property type="component" value="Unassembled WGS sequence"/>
</dbReference>
<keyword evidence="7 9" id="KW-0408">Iron</keyword>
<reference evidence="11 12" key="1">
    <citation type="journal article" date="2018" name="Evol. Lett.">
        <title>Horizontal gene cluster transfer increased hallucinogenic mushroom diversity.</title>
        <authorList>
            <person name="Reynolds H.T."/>
            <person name="Vijayakumar V."/>
            <person name="Gluck-Thaler E."/>
            <person name="Korotkin H.B."/>
            <person name="Matheny P.B."/>
            <person name="Slot J.C."/>
        </authorList>
    </citation>
    <scope>NUCLEOTIDE SEQUENCE [LARGE SCALE GENOMIC DNA]</scope>
    <source>
        <strain evidence="11 12">2629</strain>
    </source>
</reference>
<keyword evidence="12" id="KW-1185">Reference proteome</keyword>
<gene>
    <name evidence="11" type="ORF">CVT24_001872</name>
</gene>
<feature type="binding site" description="axial binding residue" evidence="9">
    <location>
        <position position="428"/>
    </location>
    <ligand>
        <name>heme</name>
        <dbReference type="ChEBI" id="CHEBI:30413"/>
    </ligand>
    <ligandPart>
        <name>Fe</name>
        <dbReference type="ChEBI" id="CHEBI:18248"/>
    </ligandPart>
</feature>
<dbReference type="OrthoDB" id="2789670at2759"/>
<dbReference type="InterPro" id="IPR001128">
    <property type="entry name" value="Cyt_P450"/>
</dbReference>
<evidence type="ECO:0000256" key="9">
    <source>
        <dbReference type="PIRSR" id="PIRSR602401-1"/>
    </source>
</evidence>
<evidence type="ECO:0000256" key="8">
    <source>
        <dbReference type="ARBA" id="ARBA00023033"/>
    </source>
</evidence>
<dbReference type="STRING" id="181874.A0A409YEP6"/>
<keyword evidence="4 9" id="KW-0349">Heme</keyword>
<protein>
    <recommendedName>
        <fullName evidence="13">Cytochrome P450</fullName>
    </recommendedName>
</protein>
<dbReference type="GO" id="GO:0005506">
    <property type="term" value="F:iron ion binding"/>
    <property type="evidence" value="ECO:0007669"/>
    <property type="project" value="InterPro"/>
</dbReference>
<evidence type="ECO:0000256" key="7">
    <source>
        <dbReference type="ARBA" id="ARBA00023004"/>
    </source>
</evidence>
<dbReference type="InterPro" id="IPR050364">
    <property type="entry name" value="Cytochrome_P450_fung"/>
</dbReference>
<proteinExistence type="inferred from homology"/>
<keyword evidence="6 10" id="KW-0560">Oxidoreductase</keyword>
<dbReference type="PANTHER" id="PTHR46300">
    <property type="entry name" value="P450, PUTATIVE (EUROFUNG)-RELATED-RELATED"/>
    <property type="match status" value="1"/>
</dbReference>
<evidence type="ECO:0000256" key="10">
    <source>
        <dbReference type="RuleBase" id="RU000461"/>
    </source>
</evidence>
<dbReference type="AlphaFoldDB" id="A0A409YEP6"/>
<evidence type="ECO:0000256" key="5">
    <source>
        <dbReference type="ARBA" id="ARBA00022723"/>
    </source>
</evidence>